<dbReference type="EMBL" id="JAVRRL010000008">
    <property type="protein sequence ID" value="KAK5116504.1"/>
    <property type="molecule type" value="Genomic_DNA"/>
</dbReference>
<sequence>MSLQPTNLPIDRETTSPFLLRLFWRQNRDHHPSDYSIAPPTDQTNISDYSSLLPAQIRQQSVQIYTWPNCTLGELTGLLTSVLPEGILPTPAVGTRLVYKLVFPDTRAEVGREGRGKWIDKPLGNVVIGGNDAHMRNGDDDAATVEDLQSLEGDAEKTLGDARFVIGDYVVCSIYSPGQDGRVAALPPISGRGGFGGRGGPGHSRENGFVGGGWYGGGRGGGGGFRGGYGGGRGGGVWGCATRGRLEEG</sequence>
<evidence type="ECO:0000313" key="3">
    <source>
        <dbReference type="Proteomes" id="UP001310890"/>
    </source>
</evidence>
<accession>A0AAN7YRD7</accession>
<proteinExistence type="inferred from homology"/>
<evidence type="ECO:0000256" key="1">
    <source>
        <dbReference type="ARBA" id="ARBA00009143"/>
    </source>
</evidence>
<dbReference type="AlphaFoldDB" id="A0AAN7YRD7"/>
<reference evidence="2" key="1">
    <citation type="submission" date="2023-08" db="EMBL/GenBank/DDBJ databases">
        <title>Black Yeasts Isolated from many extreme environments.</title>
        <authorList>
            <person name="Coleine C."/>
            <person name="Stajich J.E."/>
            <person name="Selbmann L."/>
        </authorList>
    </citation>
    <scope>NUCLEOTIDE SEQUENCE</scope>
    <source>
        <strain evidence="2">CCFEE 5401</strain>
    </source>
</reference>
<dbReference type="PANTHER" id="PTHR13082:SF0">
    <property type="entry name" value="HISTONE DEACETYLASE COMPLEX SUBUNIT SAP18"/>
    <property type="match status" value="1"/>
</dbReference>
<name>A0AAN7YRD7_9PEZI</name>
<dbReference type="Pfam" id="PF06487">
    <property type="entry name" value="SAP18"/>
    <property type="match status" value="1"/>
</dbReference>
<dbReference type="Gene3D" id="3.10.20.550">
    <property type="entry name" value="ASAP complex, SAP18 subunit"/>
    <property type="match status" value="1"/>
</dbReference>
<protein>
    <recommendedName>
        <fullName evidence="4">Sin3-associated polypeptide Sap18</fullName>
    </recommendedName>
</protein>
<dbReference type="InterPro" id="IPR010516">
    <property type="entry name" value="SAP18"/>
</dbReference>
<gene>
    <name evidence="2" type="ORF">LTR62_008053</name>
</gene>
<evidence type="ECO:0000313" key="2">
    <source>
        <dbReference type="EMBL" id="KAK5116504.1"/>
    </source>
</evidence>
<evidence type="ECO:0008006" key="4">
    <source>
        <dbReference type="Google" id="ProtNLM"/>
    </source>
</evidence>
<organism evidence="2 3">
    <name type="scientific">Meristemomyces frigidus</name>
    <dbReference type="NCBI Taxonomy" id="1508187"/>
    <lineage>
        <taxon>Eukaryota</taxon>
        <taxon>Fungi</taxon>
        <taxon>Dikarya</taxon>
        <taxon>Ascomycota</taxon>
        <taxon>Pezizomycotina</taxon>
        <taxon>Dothideomycetes</taxon>
        <taxon>Dothideomycetidae</taxon>
        <taxon>Mycosphaerellales</taxon>
        <taxon>Teratosphaeriaceae</taxon>
        <taxon>Meristemomyces</taxon>
    </lineage>
</organism>
<dbReference type="InterPro" id="IPR042534">
    <property type="entry name" value="SAP18_sf"/>
</dbReference>
<comment type="caution">
    <text evidence="2">The sequence shown here is derived from an EMBL/GenBank/DDBJ whole genome shotgun (WGS) entry which is preliminary data.</text>
</comment>
<dbReference type="Proteomes" id="UP001310890">
    <property type="component" value="Unassembled WGS sequence"/>
</dbReference>
<dbReference type="GO" id="GO:0005634">
    <property type="term" value="C:nucleus"/>
    <property type="evidence" value="ECO:0007669"/>
    <property type="project" value="TreeGrafter"/>
</dbReference>
<dbReference type="PANTHER" id="PTHR13082">
    <property type="entry name" value="SAP18"/>
    <property type="match status" value="1"/>
</dbReference>
<comment type="similarity">
    <text evidence="1">Belongs to the SAP18 family.</text>
</comment>